<evidence type="ECO:0000313" key="3">
    <source>
        <dbReference type="Proteomes" id="UP000324222"/>
    </source>
</evidence>
<sequence length="69" mass="7464">MSPYSNQSGQDGTLERGHHPELGLDTVPYLPSLVMVVVQRSLGSKDASGRLQVVVIGGEELVLWSFLGR</sequence>
<gene>
    <name evidence="2" type="ORF">E2C01_077277</name>
</gene>
<keyword evidence="3" id="KW-1185">Reference proteome</keyword>
<accession>A0A5B7IFF6</accession>
<protein>
    <submittedName>
        <fullName evidence="2">Uncharacterized protein</fullName>
    </submittedName>
</protein>
<dbReference type="EMBL" id="VSRR010060228">
    <property type="protein sequence ID" value="MPC82602.1"/>
    <property type="molecule type" value="Genomic_DNA"/>
</dbReference>
<feature type="compositionally biased region" description="Polar residues" evidence="1">
    <location>
        <begin position="1"/>
        <end position="11"/>
    </location>
</feature>
<feature type="region of interest" description="Disordered" evidence="1">
    <location>
        <begin position="1"/>
        <end position="21"/>
    </location>
</feature>
<dbReference type="Proteomes" id="UP000324222">
    <property type="component" value="Unassembled WGS sequence"/>
</dbReference>
<reference evidence="2 3" key="1">
    <citation type="submission" date="2019-05" db="EMBL/GenBank/DDBJ databases">
        <title>Another draft genome of Portunus trituberculatus and its Hox gene families provides insights of decapod evolution.</title>
        <authorList>
            <person name="Jeong J.-H."/>
            <person name="Song I."/>
            <person name="Kim S."/>
            <person name="Choi T."/>
            <person name="Kim D."/>
            <person name="Ryu S."/>
            <person name="Kim W."/>
        </authorList>
    </citation>
    <scope>NUCLEOTIDE SEQUENCE [LARGE SCALE GENOMIC DNA]</scope>
    <source>
        <tissue evidence="2">Muscle</tissue>
    </source>
</reference>
<comment type="caution">
    <text evidence="2">The sequence shown here is derived from an EMBL/GenBank/DDBJ whole genome shotgun (WGS) entry which is preliminary data.</text>
</comment>
<evidence type="ECO:0000313" key="2">
    <source>
        <dbReference type="EMBL" id="MPC82602.1"/>
    </source>
</evidence>
<organism evidence="2 3">
    <name type="scientific">Portunus trituberculatus</name>
    <name type="common">Swimming crab</name>
    <name type="synonym">Neptunus trituberculatus</name>
    <dbReference type="NCBI Taxonomy" id="210409"/>
    <lineage>
        <taxon>Eukaryota</taxon>
        <taxon>Metazoa</taxon>
        <taxon>Ecdysozoa</taxon>
        <taxon>Arthropoda</taxon>
        <taxon>Crustacea</taxon>
        <taxon>Multicrustacea</taxon>
        <taxon>Malacostraca</taxon>
        <taxon>Eumalacostraca</taxon>
        <taxon>Eucarida</taxon>
        <taxon>Decapoda</taxon>
        <taxon>Pleocyemata</taxon>
        <taxon>Brachyura</taxon>
        <taxon>Eubrachyura</taxon>
        <taxon>Portunoidea</taxon>
        <taxon>Portunidae</taxon>
        <taxon>Portuninae</taxon>
        <taxon>Portunus</taxon>
    </lineage>
</organism>
<dbReference type="AlphaFoldDB" id="A0A5B7IFF6"/>
<evidence type="ECO:0000256" key="1">
    <source>
        <dbReference type="SAM" id="MobiDB-lite"/>
    </source>
</evidence>
<proteinExistence type="predicted"/>
<name>A0A5B7IFF6_PORTR</name>